<organism evidence="1 2">
    <name type="scientific">Candidatus Woesebacteria bacterium GW2011_GWA1_39_21</name>
    <dbReference type="NCBI Taxonomy" id="1618550"/>
    <lineage>
        <taxon>Bacteria</taxon>
        <taxon>Candidatus Woeseibacteriota</taxon>
    </lineage>
</organism>
<dbReference type="STRING" id="1618550.UT39_C0010G0005"/>
<dbReference type="Proteomes" id="UP000034246">
    <property type="component" value="Unassembled WGS sequence"/>
</dbReference>
<gene>
    <name evidence="1" type="ORF">UT39_C0010G0005</name>
</gene>
<evidence type="ECO:0000313" key="2">
    <source>
        <dbReference type="Proteomes" id="UP000034246"/>
    </source>
</evidence>
<name>A0A0G0RBW8_9BACT</name>
<accession>A0A0G0RBW8</accession>
<evidence type="ECO:0000313" key="1">
    <source>
        <dbReference type="EMBL" id="KKR11172.1"/>
    </source>
</evidence>
<evidence type="ECO:0008006" key="3">
    <source>
        <dbReference type="Google" id="ProtNLM"/>
    </source>
</evidence>
<proteinExistence type="predicted"/>
<sequence>MSSLLLSKLSTKDDLDILKGELESLEGAIYQSKDKYNEIIRSDIRSWVSEIVHKESAGKDVTKYIKELKNEIETVPVLSACIGFEPSSSFIESVSGWLKKNVDDKLVVDIVLNTMLLGGVQLSYAGKYLDLSLRKKISKELENVNFSKS</sequence>
<dbReference type="EMBL" id="LBWP01000010">
    <property type="protein sequence ID" value="KKR11172.1"/>
    <property type="molecule type" value="Genomic_DNA"/>
</dbReference>
<protein>
    <recommendedName>
        <fullName evidence="3">ATP synthase subunit delta</fullName>
    </recommendedName>
</protein>
<reference evidence="1 2" key="1">
    <citation type="journal article" date="2015" name="Nature">
        <title>rRNA introns, odd ribosomes, and small enigmatic genomes across a large radiation of phyla.</title>
        <authorList>
            <person name="Brown C.T."/>
            <person name="Hug L.A."/>
            <person name="Thomas B.C."/>
            <person name="Sharon I."/>
            <person name="Castelle C.J."/>
            <person name="Singh A."/>
            <person name="Wilkins M.J."/>
            <person name="Williams K.H."/>
            <person name="Banfield J.F."/>
        </authorList>
    </citation>
    <scope>NUCLEOTIDE SEQUENCE [LARGE SCALE GENOMIC DNA]</scope>
</reference>
<comment type="caution">
    <text evidence="1">The sequence shown here is derived from an EMBL/GenBank/DDBJ whole genome shotgun (WGS) entry which is preliminary data.</text>
</comment>
<dbReference type="AlphaFoldDB" id="A0A0G0RBW8"/>